<proteinExistence type="inferred from homology"/>
<comment type="similarity">
    <text evidence="1">Belongs to the transposase 7 family.</text>
</comment>
<comment type="caution">
    <text evidence="7">The sequence shown here is derived from an EMBL/GenBank/DDBJ whole genome shotgun (WGS) entry which is preliminary data.</text>
</comment>
<evidence type="ECO:0000256" key="4">
    <source>
        <dbReference type="ARBA" id="ARBA00023172"/>
    </source>
</evidence>
<dbReference type="InterPro" id="IPR047653">
    <property type="entry name" value="Tn3-like_transpos"/>
</dbReference>
<dbReference type="InterPro" id="IPR002513">
    <property type="entry name" value="Tn3_Tnp_DDE_dom"/>
</dbReference>
<evidence type="ECO:0000313" key="7">
    <source>
        <dbReference type="EMBL" id="MPY68370.1"/>
    </source>
</evidence>
<gene>
    <name evidence="7" type="ORF">F8S09_17080</name>
</gene>
<keyword evidence="2" id="KW-0815">Transposition</keyword>
<dbReference type="AlphaFoldDB" id="A0A7X1NYX0"/>
<dbReference type="Pfam" id="PF01526">
    <property type="entry name" value="DDE_Tnp_Tn3"/>
    <property type="match status" value="1"/>
</dbReference>
<evidence type="ECO:0000313" key="8">
    <source>
        <dbReference type="Proteomes" id="UP000484842"/>
    </source>
</evidence>
<protein>
    <submittedName>
        <fullName evidence="7">Tn3 family transposase</fullName>
    </submittedName>
</protein>
<keyword evidence="3" id="KW-0238">DNA-binding</keyword>
<sequence length="995" mass="112192">MPERLGLSLTPRTPLLLTPAQREQFTRFPALDERTLARYYLLSEEDLRLVRERRRDFNKLGYAVQLTVLRHLGRGLRKGEALPAEVLAFLAEQLRVDPACHDDYARRDSTRKEHFAELCQRLGYVELSGRLNRELRDWLVPSAVVTEQAFPLVGTLIDELRRRHILTPRLSVLERLVNAARIQADQYTYGLLNLPLKGELPGRVDALLTPQGDEAFSRLVWLGRPVSVPKPKHVLTLLDKLAFVRTFPVQSNLRAFLPQSRLAHLAEEARRVSASHLAAYEPQRRQATLMARLFDLSETLTDGVFDLHDRLMVSLLREGERNAAEAFGQQGPSVIEQLGTYKSVCAALIAAREEQTDPYRAVEAVVSWERLVKTVRDGQDKISTEQLDPLHHVMKAYPKVRAYAPRLLSAFTFHAQGTAAPLVEALNLLREMYASGKRTLPEHVPLSFVRQKWTAHVFQDGEVDRRAYELCVLDELRLALRSGDVWVEGSRKYRDLDAYLLPQDVWQSRLPDLALDLPETFEAFWAVTEPKLAGQLREVEDLLSKGALSSVSLLSGKLRVGKVVKTVPDEAGPLQRTLAARLPRVKVTDLLLEVNAWCRFTGAFLDLRNGKGVERHDHLLTALLADGLNLGLTKMAEASPDPSVTVRRLMYLSDWFIRPESYAAGLAQIVNFQSKLPLAALWGDGTTSSSDGQRFPTGGHGKAFGHLNAKYGREPGVLFYTHVSDQYAPFHTKVITTNVRDALHVLDGLLYHLSELKIREHYTDTAGYTEQVFALCHLLGFRFAPRIRDLGETRLYTPEVASAYGLLEPLVAQRLNLRLIREHWDELRRLATSIKAGTVTASLILSKLASYPRQNGLALALRELGRVQRTLFTLEWLRDPELRRRVLAGLNKGELLHALKRAVAFHRGGEMRDRTFEAQSHRASGLNLVVAAISAWNAVYLGRAVEALRTEGQDVPDELLAHVSPLGWEHIGLTGDYLWRQELVPPPGAYRELRS</sequence>
<keyword evidence="8" id="KW-1185">Reference proteome</keyword>
<evidence type="ECO:0000259" key="6">
    <source>
        <dbReference type="Pfam" id="PF13700"/>
    </source>
</evidence>
<accession>A0A7X1NYX0</accession>
<feature type="domain" description="Tn3 transposase DDE" evidence="5">
    <location>
        <begin position="589"/>
        <end position="977"/>
    </location>
</feature>
<evidence type="ECO:0000256" key="1">
    <source>
        <dbReference type="ARBA" id="ARBA00009402"/>
    </source>
</evidence>
<reference evidence="7 8" key="1">
    <citation type="submission" date="2019-10" db="EMBL/GenBank/DDBJ databases">
        <title>Deinococcus sp. isolated from soil.</title>
        <authorList>
            <person name="Li Y."/>
            <person name="Wang J."/>
        </authorList>
    </citation>
    <scope>NUCLEOTIDE SEQUENCE [LARGE SCALE GENOMIC DNA]</scope>
    <source>
        <strain evidence="7 8">SDU3-2</strain>
    </source>
</reference>
<dbReference type="Proteomes" id="UP000484842">
    <property type="component" value="Unassembled WGS sequence"/>
</dbReference>
<dbReference type="GO" id="GO:0006313">
    <property type="term" value="P:DNA transposition"/>
    <property type="evidence" value="ECO:0007669"/>
    <property type="project" value="InterPro"/>
</dbReference>
<keyword evidence="4" id="KW-0233">DNA recombination</keyword>
<dbReference type="NCBIfam" id="NF033527">
    <property type="entry name" value="transpos_Tn3"/>
    <property type="match status" value="1"/>
</dbReference>
<evidence type="ECO:0000259" key="5">
    <source>
        <dbReference type="Pfam" id="PF01526"/>
    </source>
</evidence>
<name>A0A7X1NYX0_9DEIO</name>
<evidence type="ECO:0000256" key="2">
    <source>
        <dbReference type="ARBA" id="ARBA00022578"/>
    </source>
</evidence>
<dbReference type="Pfam" id="PF13700">
    <property type="entry name" value="DUF4158"/>
    <property type="match status" value="1"/>
</dbReference>
<organism evidence="7 8">
    <name type="scientific">Deinococcus terrestris</name>
    <dbReference type="NCBI Taxonomy" id="2651870"/>
    <lineage>
        <taxon>Bacteria</taxon>
        <taxon>Thermotogati</taxon>
        <taxon>Deinococcota</taxon>
        <taxon>Deinococci</taxon>
        <taxon>Deinococcales</taxon>
        <taxon>Deinococcaceae</taxon>
        <taxon>Deinococcus</taxon>
    </lineage>
</organism>
<dbReference type="GO" id="GO:0003677">
    <property type="term" value="F:DNA binding"/>
    <property type="evidence" value="ECO:0007669"/>
    <property type="project" value="UniProtKB-KW"/>
</dbReference>
<evidence type="ECO:0000256" key="3">
    <source>
        <dbReference type="ARBA" id="ARBA00023125"/>
    </source>
</evidence>
<feature type="domain" description="DUF4158" evidence="6">
    <location>
        <begin position="16"/>
        <end position="180"/>
    </location>
</feature>
<dbReference type="InterPro" id="IPR025296">
    <property type="entry name" value="DUF4158"/>
</dbReference>
<dbReference type="GO" id="GO:0004803">
    <property type="term" value="F:transposase activity"/>
    <property type="evidence" value="ECO:0007669"/>
    <property type="project" value="InterPro"/>
</dbReference>
<dbReference type="EMBL" id="WBSL01000023">
    <property type="protein sequence ID" value="MPY68370.1"/>
    <property type="molecule type" value="Genomic_DNA"/>
</dbReference>